<feature type="domain" description="Homing endonuclease LAGLIDADG" evidence="1">
    <location>
        <begin position="83"/>
        <end position="172"/>
    </location>
</feature>
<reference evidence="2" key="2">
    <citation type="submission" date="2019-11" db="EMBL/GenBank/DDBJ databases">
        <title>Comparative analysis of mitochondrial genomes in Ceratocystis.</title>
        <authorList>
            <person name="Steenkamp E.T."/>
            <person name="Coetzee M.P.A."/>
            <person name="Klepper P."/>
            <person name="Wingfield M.J."/>
            <person name="Wingfield B.D."/>
        </authorList>
    </citation>
    <scope>NUCLEOTIDE SEQUENCE</scope>
    <source>
        <strain evidence="2">CMW17620</strain>
    </source>
</reference>
<keyword evidence="2" id="KW-0255">Endonuclease</keyword>
<dbReference type="PANTHER" id="PTHR36181:SF2">
    <property type="entry name" value="INTRON-ENCODED ENDONUCLEASE AI3-RELATED"/>
    <property type="match status" value="1"/>
</dbReference>
<name>A0A5P9W7N9_9PEZI</name>
<protein>
    <submittedName>
        <fullName evidence="2">LAGLIDADG endonuclease</fullName>
    </submittedName>
</protein>
<dbReference type="GO" id="GO:0005739">
    <property type="term" value="C:mitochondrion"/>
    <property type="evidence" value="ECO:0007669"/>
    <property type="project" value="UniProtKB-ARBA"/>
</dbReference>
<keyword evidence="2" id="KW-0378">Hydrolase</keyword>
<dbReference type="EMBL" id="MG976800">
    <property type="protein sequence ID" value="QFX74840.1"/>
    <property type="molecule type" value="Genomic_DNA"/>
</dbReference>
<dbReference type="InterPro" id="IPR004860">
    <property type="entry name" value="LAGLIDADG_dom"/>
</dbReference>
<dbReference type="InterPro" id="IPR051289">
    <property type="entry name" value="LAGLIDADG_Endonuclease"/>
</dbReference>
<sequence length="469" mass="54417">MWNLITILDINKSSTKLVCIKYLNSRHEFQNILTYLSARNYSTLLKTAPSRTVRTDGAPSCGQSPLILSDSSDKENTNFFEWLSGFTDAEGYFYIVAGKSYSFRFQINLHKDDLKVLHYIQESLGFGEVRSYKDFSSFTVTRFKDISQLINIFDTYPLQGSKWLNYKDFVEAFKLYTDTDRSAEVLAKIIDIKNNMNSLRSDYSISEDKVINLTPYWLLGFIEGDGSFSINKRNQYRLDFSMSQSYTNKDLMKSIKVYLENLPNTEGNYEGAIGISDVSINKPNQKSTTRIETARMSYITNIFIPFLESLTWQSKKYLDFLDWKNILKLKEKGYHLSDEGIKLIEIIISQMNNNRLSTSKTVKHKDKNRNRELLLNHINNMLKGPSNFETRNGRLFVISLNKYYHSSRVNKNVVIVDEKGNKLHSFHSLAECAESLRILSSTVSKRKIRNIPFLLENKTVYIKEDEDNE</sequence>
<keyword evidence="2" id="KW-0496">Mitochondrion</keyword>
<dbReference type="GeneID" id="42437098"/>
<dbReference type="SUPFAM" id="SSF55608">
    <property type="entry name" value="Homing endonucleases"/>
    <property type="match status" value="2"/>
</dbReference>
<keyword evidence="2" id="KW-0540">Nuclease</keyword>
<dbReference type="GO" id="GO:0004519">
    <property type="term" value="F:endonuclease activity"/>
    <property type="evidence" value="ECO:0007669"/>
    <property type="project" value="UniProtKB-KW"/>
</dbReference>
<organism evidence="2">
    <name type="scientific">Ceratocystis albifundus</name>
    <dbReference type="NCBI Taxonomy" id="357446"/>
    <lineage>
        <taxon>Eukaryota</taxon>
        <taxon>Fungi</taxon>
        <taxon>Dikarya</taxon>
        <taxon>Ascomycota</taxon>
        <taxon>Pezizomycotina</taxon>
        <taxon>Sordariomycetes</taxon>
        <taxon>Hypocreomycetidae</taxon>
        <taxon>Microascales</taxon>
        <taxon>Ceratocystidaceae</taxon>
        <taxon>Ceratocystis</taxon>
    </lineage>
</organism>
<dbReference type="PANTHER" id="PTHR36181">
    <property type="entry name" value="INTRON-ENCODED ENDONUCLEASE AI3-RELATED"/>
    <property type="match status" value="1"/>
</dbReference>
<dbReference type="RefSeq" id="YP_009710338.1">
    <property type="nucleotide sequence ID" value="NC_045185.1"/>
</dbReference>
<reference evidence="2" key="1">
    <citation type="submission" date="2018-02" db="EMBL/GenBank/DDBJ databases">
        <authorList>
            <person name="Naidoo K."/>
        </authorList>
    </citation>
    <scope>NUCLEOTIDE SEQUENCE</scope>
    <source>
        <strain evidence="2">CMW17620</strain>
    </source>
</reference>
<gene>
    <name evidence="2" type="primary">oi3cox2</name>
</gene>
<accession>A0A5P9W7N9</accession>
<evidence type="ECO:0000313" key="2">
    <source>
        <dbReference type="EMBL" id="QFX74840.1"/>
    </source>
</evidence>
<dbReference type="Gene3D" id="3.10.28.10">
    <property type="entry name" value="Homing endonucleases"/>
    <property type="match status" value="2"/>
</dbReference>
<dbReference type="InterPro" id="IPR027434">
    <property type="entry name" value="Homing_endonucl"/>
</dbReference>
<evidence type="ECO:0000259" key="1">
    <source>
        <dbReference type="Pfam" id="PF00961"/>
    </source>
</evidence>
<feature type="domain" description="Homing endonuclease LAGLIDADG" evidence="1">
    <location>
        <begin position="218"/>
        <end position="326"/>
    </location>
</feature>
<geneLocation type="mitochondrion" evidence="2"/>
<dbReference type="Pfam" id="PF00961">
    <property type="entry name" value="LAGLIDADG_1"/>
    <property type="match status" value="2"/>
</dbReference>
<proteinExistence type="predicted"/>
<dbReference type="AlphaFoldDB" id="A0A5P9W7N9"/>